<dbReference type="GO" id="GO:0005634">
    <property type="term" value="C:nucleus"/>
    <property type="evidence" value="ECO:0007669"/>
    <property type="project" value="TreeGrafter"/>
</dbReference>
<dbReference type="PROSITE" id="PS50011">
    <property type="entry name" value="PROTEIN_KINASE_DOM"/>
    <property type="match status" value="1"/>
</dbReference>
<keyword evidence="3" id="KW-0808">Transferase</keyword>
<evidence type="ECO:0000256" key="6">
    <source>
        <dbReference type="ARBA" id="ARBA00022840"/>
    </source>
</evidence>
<dbReference type="Proteomes" id="UP001152797">
    <property type="component" value="Unassembled WGS sequence"/>
</dbReference>
<organism evidence="15">
    <name type="scientific">Cladocopium goreaui</name>
    <dbReference type="NCBI Taxonomy" id="2562237"/>
    <lineage>
        <taxon>Eukaryota</taxon>
        <taxon>Sar</taxon>
        <taxon>Alveolata</taxon>
        <taxon>Dinophyceae</taxon>
        <taxon>Suessiales</taxon>
        <taxon>Symbiodiniaceae</taxon>
        <taxon>Cladocopium</taxon>
    </lineage>
</organism>
<evidence type="ECO:0000256" key="9">
    <source>
        <dbReference type="ARBA" id="ARBA00041902"/>
    </source>
</evidence>
<dbReference type="InterPro" id="IPR000719">
    <property type="entry name" value="Prot_kinase_dom"/>
</dbReference>
<dbReference type="AlphaFoldDB" id="A0A9P1FDF2"/>
<comment type="catalytic activity">
    <reaction evidence="12">
        <text>L-seryl-[protein] + ATP = O-phospho-L-seryl-[protein] + ADP + H(+)</text>
        <dbReference type="Rhea" id="RHEA:17989"/>
        <dbReference type="Rhea" id="RHEA-COMP:9863"/>
        <dbReference type="Rhea" id="RHEA-COMP:11604"/>
        <dbReference type="ChEBI" id="CHEBI:15378"/>
        <dbReference type="ChEBI" id="CHEBI:29999"/>
        <dbReference type="ChEBI" id="CHEBI:30616"/>
        <dbReference type="ChEBI" id="CHEBI:83421"/>
        <dbReference type="ChEBI" id="CHEBI:456216"/>
        <dbReference type="EC" id="2.7.11.22"/>
    </reaction>
</comment>
<evidence type="ECO:0000256" key="3">
    <source>
        <dbReference type="ARBA" id="ARBA00022679"/>
    </source>
</evidence>
<name>A0A9P1FDF2_9DINO</name>
<dbReference type="Gene3D" id="1.10.510.10">
    <property type="entry name" value="Transferase(Phosphotransferase) domain 1"/>
    <property type="match status" value="1"/>
</dbReference>
<evidence type="ECO:0000259" key="14">
    <source>
        <dbReference type="PROSITE" id="PS50011"/>
    </source>
</evidence>
<reference evidence="16 17" key="2">
    <citation type="submission" date="2024-05" db="EMBL/GenBank/DDBJ databases">
        <authorList>
            <person name="Chen Y."/>
            <person name="Shah S."/>
            <person name="Dougan E. K."/>
            <person name="Thang M."/>
            <person name="Chan C."/>
        </authorList>
    </citation>
    <scope>NUCLEOTIDE SEQUENCE [LARGE SCALE GENOMIC DNA]</scope>
</reference>
<sequence>MTRDVCTRWYKAPEMLFGSVTYSQGVDIWAVGCTFADLLSPSDALFPGGSDLEQLCLIFQALGTPDEDDWPEVRELPDYPKVSFAKRVPKRPVLEMPSAENLDDSEDAADLLWAFLRLNPKQRISAAEALVQKFFRGSIPSPEAVVKGLPECGHHQAEANAGPISPFGLSEFGSDCSLLSMSGELQPVTVETTSCGLWEEVGHMEASEPNRCRTPSPPRDGIHKFKLKR</sequence>
<keyword evidence="4" id="KW-0547">Nucleotide-binding</keyword>
<feature type="domain" description="Protein kinase" evidence="14">
    <location>
        <begin position="1"/>
        <end position="135"/>
    </location>
</feature>
<comment type="catalytic activity">
    <reaction evidence="11">
        <text>L-threonyl-[protein] + ATP = O-phospho-L-threonyl-[protein] + ADP + H(+)</text>
        <dbReference type="Rhea" id="RHEA:46608"/>
        <dbReference type="Rhea" id="RHEA-COMP:11060"/>
        <dbReference type="Rhea" id="RHEA-COMP:11605"/>
        <dbReference type="ChEBI" id="CHEBI:15378"/>
        <dbReference type="ChEBI" id="CHEBI:30013"/>
        <dbReference type="ChEBI" id="CHEBI:30616"/>
        <dbReference type="ChEBI" id="CHEBI:61977"/>
        <dbReference type="ChEBI" id="CHEBI:456216"/>
        <dbReference type="EC" id="2.7.11.22"/>
    </reaction>
</comment>
<dbReference type="GO" id="GO:0005524">
    <property type="term" value="F:ATP binding"/>
    <property type="evidence" value="ECO:0007669"/>
    <property type="project" value="UniProtKB-KW"/>
</dbReference>
<dbReference type="SUPFAM" id="SSF56112">
    <property type="entry name" value="Protein kinase-like (PK-like)"/>
    <property type="match status" value="1"/>
</dbReference>
<evidence type="ECO:0000256" key="4">
    <source>
        <dbReference type="ARBA" id="ARBA00022741"/>
    </source>
</evidence>
<evidence type="ECO:0000256" key="13">
    <source>
        <dbReference type="SAM" id="MobiDB-lite"/>
    </source>
</evidence>
<evidence type="ECO:0000256" key="12">
    <source>
        <dbReference type="ARBA" id="ARBA00048367"/>
    </source>
</evidence>
<evidence type="ECO:0000256" key="5">
    <source>
        <dbReference type="ARBA" id="ARBA00022777"/>
    </source>
</evidence>
<dbReference type="EMBL" id="CAMXCT030000032">
    <property type="protein sequence ID" value="CAL4760066.1"/>
    <property type="molecule type" value="Genomic_DNA"/>
</dbReference>
<evidence type="ECO:0000256" key="11">
    <source>
        <dbReference type="ARBA" id="ARBA00047811"/>
    </source>
</evidence>
<evidence type="ECO:0000313" key="17">
    <source>
        <dbReference type="Proteomes" id="UP001152797"/>
    </source>
</evidence>
<dbReference type="InterPro" id="IPR050108">
    <property type="entry name" value="CDK"/>
</dbReference>
<comment type="subunit">
    <text evidence="7">May form a complex composed of at least the catalytic subunit CRK2 and a cyclin.</text>
</comment>
<keyword evidence="5 16" id="KW-0418">Kinase</keyword>
<evidence type="ECO:0000256" key="10">
    <source>
        <dbReference type="ARBA" id="ARBA00042858"/>
    </source>
</evidence>
<dbReference type="EC" id="2.7.11.22" evidence="1"/>
<dbReference type="Pfam" id="PF00069">
    <property type="entry name" value="Pkinase"/>
    <property type="match status" value="1"/>
</dbReference>
<gene>
    <name evidence="15" type="ORF">C1SCF055_LOCUS1314</name>
</gene>
<dbReference type="EMBL" id="CAMXCT020000032">
    <property type="protein sequence ID" value="CAL1126129.1"/>
    <property type="molecule type" value="Genomic_DNA"/>
</dbReference>
<evidence type="ECO:0000256" key="8">
    <source>
        <dbReference type="ARBA" id="ARBA00039612"/>
    </source>
</evidence>
<evidence type="ECO:0000256" key="2">
    <source>
        <dbReference type="ARBA" id="ARBA00022527"/>
    </source>
</evidence>
<keyword evidence="2" id="KW-0723">Serine/threonine-protein kinase</keyword>
<dbReference type="PANTHER" id="PTHR24056:SF171">
    <property type="entry name" value="CYCLIN-DEPENDENT KINASE 20"/>
    <property type="match status" value="1"/>
</dbReference>
<proteinExistence type="predicted"/>
<reference evidence="15" key="1">
    <citation type="submission" date="2022-10" db="EMBL/GenBank/DDBJ databases">
        <authorList>
            <person name="Chen Y."/>
            <person name="Dougan E. K."/>
            <person name="Chan C."/>
            <person name="Rhodes N."/>
            <person name="Thang M."/>
        </authorList>
    </citation>
    <scope>NUCLEOTIDE SEQUENCE</scope>
</reference>
<comment type="caution">
    <text evidence="15">The sequence shown here is derived from an EMBL/GenBank/DDBJ whole genome shotgun (WGS) entry which is preliminary data.</text>
</comment>
<dbReference type="PANTHER" id="PTHR24056">
    <property type="entry name" value="CELL DIVISION PROTEIN KINASE"/>
    <property type="match status" value="1"/>
</dbReference>
<evidence type="ECO:0000256" key="7">
    <source>
        <dbReference type="ARBA" id="ARBA00038543"/>
    </source>
</evidence>
<dbReference type="OrthoDB" id="1732493at2759"/>
<dbReference type="EMBL" id="CAMXCT010000032">
    <property type="protein sequence ID" value="CAI3972754.1"/>
    <property type="molecule type" value="Genomic_DNA"/>
</dbReference>
<evidence type="ECO:0000313" key="16">
    <source>
        <dbReference type="EMBL" id="CAL4760066.1"/>
    </source>
</evidence>
<feature type="region of interest" description="Disordered" evidence="13">
    <location>
        <begin position="206"/>
        <end position="229"/>
    </location>
</feature>
<keyword evidence="6" id="KW-0067">ATP-binding</keyword>
<accession>A0A9P1FDF2</accession>
<keyword evidence="17" id="KW-1185">Reference proteome</keyword>
<evidence type="ECO:0000256" key="1">
    <source>
        <dbReference type="ARBA" id="ARBA00012425"/>
    </source>
</evidence>
<dbReference type="InterPro" id="IPR011009">
    <property type="entry name" value="Kinase-like_dom_sf"/>
</dbReference>
<evidence type="ECO:0000313" key="15">
    <source>
        <dbReference type="EMBL" id="CAI3972754.1"/>
    </source>
</evidence>
<dbReference type="GO" id="GO:0004693">
    <property type="term" value="F:cyclin-dependent protein serine/threonine kinase activity"/>
    <property type="evidence" value="ECO:0007669"/>
    <property type="project" value="UniProtKB-EC"/>
</dbReference>
<protein>
    <recommendedName>
        <fullName evidence="8">Cyclin-dependent kinase 2 homolog</fullName>
        <ecNumber evidence="1">2.7.11.22</ecNumber>
    </recommendedName>
    <alternativeName>
        <fullName evidence="9">Cell division control protein 2 homolog</fullName>
    </alternativeName>
    <alternativeName>
        <fullName evidence="10">cdc2-related kinase 2</fullName>
    </alternativeName>
</protein>